<keyword evidence="5 6" id="KW-0539">Nucleus</keyword>
<dbReference type="Proteomes" id="UP001558613">
    <property type="component" value="Unassembled WGS sequence"/>
</dbReference>
<evidence type="ECO:0000256" key="4">
    <source>
        <dbReference type="ARBA" id="ARBA00023125"/>
    </source>
</evidence>
<evidence type="ECO:0000259" key="8">
    <source>
        <dbReference type="PROSITE" id="PS51504"/>
    </source>
</evidence>
<gene>
    <name evidence="9" type="ORF">QQF64_021642</name>
</gene>
<dbReference type="PROSITE" id="PS51504">
    <property type="entry name" value="H15"/>
    <property type="match status" value="1"/>
</dbReference>
<feature type="compositionally biased region" description="Basic residues" evidence="7">
    <location>
        <begin position="257"/>
        <end position="300"/>
    </location>
</feature>
<evidence type="ECO:0000256" key="6">
    <source>
        <dbReference type="RuleBase" id="RU003894"/>
    </source>
</evidence>
<evidence type="ECO:0000256" key="2">
    <source>
        <dbReference type="ARBA" id="ARBA00004286"/>
    </source>
</evidence>
<name>A0ABR3L9F3_9TELE</name>
<dbReference type="PRINTS" id="PR00624">
    <property type="entry name" value="HISTONEH5"/>
</dbReference>
<comment type="similarity">
    <text evidence="6">Belongs to the histone H1/H5 family.</text>
</comment>
<feature type="region of interest" description="Disordered" evidence="7">
    <location>
        <begin position="103"/>
        <end position="126"/>
    </location>
</feature>
<dbReference type="InterPro" id="IPR036390">
    <property type="entry name" value="WH_DNA-bd_sf"/>
</dbReference>
<feature type="compositionally biased region" description="Basic residues" evidence="7">
    <location>
        <begin position="112"/>
        <end position="124"/>
    </location>
</feature>
<dbReference type="SMART" id="SM00526">
    <property type="entry name" value="H15"/>
    <property type="match status" value="1"/>
</dbReference>
<dbReference type="PANTHER" id="PTHR11467">
    <property type="entry name" value="HISTONE H1"/>
    <property type="match status" value="1"/>
</dbReference>
<feature type="compositionally biased region" description="Basic residues" evidence="7">
    <location>
        <begin position="213"/>
        <end position="241"/>
    </location>
</feature>
<feature type="compositionally biased region" description="Basic and acidic residues" evidence="7">
    <location>
        <begin position="242"/>
        <end position="256"/>
    </location>
</feature>
<dbReference type="InterPro" id="IPR036388">
    <property type="entry name" value="WH-like_DNA-bd_sf"/>
</dbReference>
<feature type="region of interest" description="Disordered" evidence="7">
    <location>
        <begin position="196"/>
        <end position="300"/>
    </location>
</feature>
<organism evidence="9 10">
    <name type="scientific">Cirrhinus molitorella</name>
    <name type="common">mud carp</name>
    <dbReference type="NCBI Taxonomy" id="172907"/>
    <lineage>
        <taxon>Eukaryota</taxon>
        <taxon>Metazoa</taxon>
        <taxon>Chordata</taxon>
        <taxon>Craniata</taxon>
        <taxon>Vertebrata</taxon>
        <taxon>Euteleostomi</taxon>
        <taxon>Actinopterygii</taxon>
        <taxon>Neopterygii</taxon>
        <taxon>Teleostei</taxon>
        <taxon>Ostariophysi</taxon>
        <taxon>Cypriniformes</taxon>
        <taxon>Cyprinidae</taxon>
        <taxon>Labeoninae</taxon>
        <taxon>Labeonini</taxon>
        <taxon>Cirrhinus</taxon>
    </lineage>
</organism>
<proteinExistence type="inferred from homology"/>
<evidence type="ECO:0000256" key="3">
    <source>
        <dbReference type="ARBA" id="ARBA00022454"/>
    </source>
</evidence>
<dbReference type="Gene3D" id="1.10.10.10">
    <property type="entry name" value="Winged helix-like DNA-binding domain superfamily/Winged helix DNA-binding domain"/>
    <property type="match status" value="1"/>
</dbReference>
<evidence type="ECO:0000313" key="9">
    <source>
        <dbReference type="EMBL" id="KAL1248324.1"/>
    </source>
</evidence>
<dbReference type="CDD" id="cd00073">
    <property type="entry name" value="H15"/>
    <property type="match status" value="1"/>
</dbReference>
<protein>
    <recommendedName>
        <fullName evidence="8">H15 domain-containing protein</fullName>
    </recommendedName>
</protein>
<dbReference type="SUPFAM" id="SSF46785">
    <property type="entry name" value="Winged helix' DNA-binding domain"/>
    <property type="match status" value="1"/>
</dbReference>
<feature type="compositionally biased region" description="Basic and acidic residues" evidence="7">
    <location>
        <begin position="196"/>
        <end position="208"/>
    </location>
</feature>
<dbReference type="EMBL" id="JAYMGO010000024">
    <property type="protein sequence ID" value="KAL1248324.1"/>
    <property type="molecule type" value="Genomic_DNA"/>
</dbReference>
<comment type="caution">
    <text evidence="9">The sequence shown here is derived from an EMBL/GenBank/DDBJ whole genome shotgun (WGS) entry which is preliminary data.</text>
</comment>
<evidence type="ECO:0000256" key="1">
    <source>
        <dbReference type="ARBA" id="ARBA00004123"/>
    </source>
</evidence>
<sequence length="300" mass="32586">MLNLSMANSAKCITALVGLSCFSGKKSSWRGEFGIKRYTHAKPKASPLGPWRWEDRYRKSLAEFGLSSRRKKHKPARAGFMEARLISCWQLVFSITRRGATMAETAAAPASKPKKTKSSKKATSHPKYSEMIKAAIAADRSRSGASRQSIQKYVKNHYKVGDNADSQIKLALKRLVASGLLRHTKGIGASGSFKLAKAEDAKKPEKPKPAAVKVKKPAKAAAKPKKAPKPKKVAKSPAKTKKAAEKKVKKAAEKKKSPVKAKKVVKKAKVAKPAKASKAKKVKTAKPKPKTAARKTGKKK</sequence>
<feature type="domain" description="H15" evidence="8">
    <location>
        <begin position="124"/>
        <end position="197"/>
    </location>
</feature>
<dbReference type="Pfam" id="PF00538">
    <property type="entry name" value="Linker_histone"/>
    <property type="match status" value="1"/>
</dbReference>
<dbReference type="InterPro" id="IPR005819">
    <property type="entry name" value="H1/H5"/>
</dbReference>
<evidence type="ECO:0000256" key="5">
    <source>
        <dbReference type="ARBA" id="ARBA00023242"/>
    </source>
</evidence>
<keyword evidence="10" id="KW-1185">Reference proteome</keyword>
<comment type="subcellular location">
    <subcellularLocation>
        <location evidence="2">Chromosome</location>
    </subcellularLocation>
    <subcellularLocation>
        <location evidence="1 6">Nucleus</location>
    </subcellularLocation>
</comment>
<dbReference type="InterPro" id="IPR005818">
    <property type="entry name" value="Histone_H1/H5_H15"/>
</dbReference>
<evidence type="ECO:0000256" key="7">
    <source>
        <dbReference type="SAM" id="MobiDB-lite"/>
    </source>
</evidence>
<dbReference type="PANTHER" id="PTHR11467:SF182">
    <property type="entry name" value="HISTONE H1.0"/>
    <property type="match status" value="1"/>
</dbReference>
<reference evidence="9 10" key="1">
    <citation type="submission" date="2023-09" db="EMBL/GenBank/DDBJ databases">
        <authorList>
            <person name="Wang M."/>
        </authorList>
    </citation>
    <scope>NUCLEOTIDE SEQUENCE [LARGE SCALE GENOMIC DNA]</scope>
    <source>
        <strain evidence="9">GT-2023</strain>
        <tissue evidence="9">Liver</tissue>
    </source>
</reference>
<keyword evidence="3 6" id="KW-0158">Chromosome</keyword>
<accession>A0ABR3L9F3</accession>
<keyword evidence="4 6" id="KW-0238">DNA-binding</keyword>
<evidence type="ECO:0000313" key="10">
    <source>
        <dbReference type="Proteomes" id="UP001558613"/>
    </source>
</evidence>